<dbReference type="Gene3D" id="1.10.287.1060">
    <property type="entry name" value="ESAT-6-like"/>
    <property type="match status" value="1"/>
</dbReference>
<proteinExistence type="inferred from homology"/>
<organism evidence="2 3">
    <name type="scientific">Candidatus Paralactobacillus gallistercoris</name>
    <dbReference type="NCBI Taxonomy" id="2838724"/>
    <lineage>
        <taxon>Bacteria</taxon>
        <taxon>Bacillati</taxon>
        <taxon>Bacillota</taxon>
        <taxon>Bacilli</taxon>
        <taxon>Lactobacillales</taxon>
        <taxon>Lactobacillaceae</taxon>
        <taxon>Lactobacillus</taxon>
    </lineage>
</organism>
<dbReference type="SUPFAM" id="SSF140453">
    <property type="entry name" value="EsxAB dimer-like"/>
    <property type="match status" value="1"/>
</dbReference>
<evidence type="ECO:0000313" key="2">
    <source>
        <dbReference type="EMBL" id="MBU3851391.1"/>
    </source>
</evidence>
<dbReference type="NCBIfam" id="TIGR03930">
    <property type="entry name" value="WXG100_ESAT6"/>
    <property type="match status" value="1"/>
</dbReference>
<dbReference type="Proteomes" id="UP000777303">
    <property type="component" value="Unassembled WGS sequence"/>
</dbReference>
<gene>
    <name evidence="2" type="ORF">H9901_01660</name>
</gene>
<evidence type="ECO:0000313" key="3">
    <source>
        <dbReference type="Proteomes" id="UP000777303"/>
    </source>
</evidence>
<dbReference type="AlphaFoldDB" id="A0A948TIY5"/>
<dbReference type="InterPro" id="IPR010310">
    <property type="entry name" value="T7SS_ESAT-6-like"/>
</dbReference>
<reference evidence="2" key="1">
    <citation type="journal article" date="2021" name="PeerJ">
        <title>Extensive microbial diversity within the chicken gut microbiome revealed by metagenomics and culture.</title>
        <authorList>
            <person name="Gilroy R."/>
            <person name="Ravi A."/>
            <person name="Getino M."/>
            <person name="Pursley I."/>
            <person name="Horton D.L."/>
            <person name="Alikhan N.F."/>
            <person name="Baker D."/>
            <person name="Gharbi K."/>
            <person name="Hall N."/>
            <person name="Watson M."/>
            <person name="Adriaenssens E.M."/>
            <person name="Foster-Nyarko E."/>
            <person name="Jarju S."/>
            <person name="Secka A."/>
            <person name="Antonio M."/>
            <person name="Oren A."/>
            <person name="Chaudhuri R.R."/>
            <person name="La Ragione R."/>
            <person name="Hildebrand F."/>
            <person name="Pallen M.J."/>
        </authorList>
    </citation>
    <scope>NUCLEOTIDE SEQUENCE</scope>
    <source>
        <strain evidence="2">F6-6636</strain>
    </source>
</reference>
<protein>
    <recommendedName>
        <fullName evidence="1">ESAT-6-like protein</fullName>
    </recommendedName>
</protein>
<reference evidence="2" key="2">
    <citation type="submission" date="2021-04" db="EMBL/GenBank/DDBJ databases">
        <authorList>
            <person name="Gilroy R."/>
        </authorList>
    </citation>
    <scope>NUCLEOTIDE SEQUENCE</scope>
    <source>
        <strain evidence="2">F6-6636</strain>
    </source>
</reference>
<evidence type="ECO:0000256" key="1">
    <source>
        <dbReference type="RuleBase" id="RU362001"/>
    </source>
</evidence>
<name>A0A948TIY5_9LACO</name>
<accession>A0A948TIY5</accession>
<comment type="similarity">
    <text evidence="1">Belongs to the WXG100 family.</text>
</comment>
<comment type="caution">
    <text evidence="2">The sequence shown here is derived from an EMBL/GenBank/DDBJ whole genome shotgun (WGS) entry which is preliminary data.</text>
</comment>
<dbReference type="InterPro" id="IPR036689">
    <property type="entry name" value="ESAT-6-like_sf"/>
</dbReference>
<dbReference type="Pfam" id="PF06013">
    <property type="entry name" value="WXG100"/>
    <property type="match status" value="1"/>
</dbReference>
<sequence length="94" mass="10973">MTLIKMTPEQLRASATQYQRGSQSITEVLNQLTRTQQEIESDWQGHGFDRFNQEFQELSPKIRQFAELLEEINHKLNQSADAMDQTDQQIASQF</sequence>
<dbReference type="EMBL" id="JAHLFS010000023">
    <property type="protein sequence ID" value="MBU3851391.1"/>
    <property type="molecule type" value="Genomic_DNA"/>
</dbReference>